<feature type="active site" description="Proton acceptor" evidence="3">
    <location>
        <position position="73"/>
    </location>
</feature>
<organism evidence="5 6">
    <name type="scientific">Desulfovibrio litoralis DSM 11393</name>
    <dbReference type="NCBI Taxonomy" id="1121455"/>
    <lineage>
        <taxon>Bacteria</taxon>
        <taxon>Pseudomonadati</taxon>
        <taxon>Thermodesulfobacteriota</taxon>
        <taxon>Desulfovibrionia</taxon>
        <taxon>Desulfovibrionales</taxon>
        <taxon>Desulfovibrionaceae</taxon>
        <taxon>Desulfovibrio</taxon>
    </lineage>
</organism>
<dbReference type="EMBL" id="FRDI01000004">
    <property type="protein sequence ID" value="SHN59597.1"/>
    <property type="molecule type" value="Genomic_DNA"/>
</dbReference>
<dbReference type="PANTHER" id="PTHR30345:SF0">
    <property type="entry name" value="DNA DAMAGE-REPAIR_TOLERATION PROTEIN DRT102"/>
    <property type="match status" value="1"/>
</dbReference>
<dbReference type="STRING" id="1121455.SAMN02745728_01030"/>
<evidence type="ECO:0000256" key="3">
    <source>
        <dbReference type="PIRSR" id="PIRSR005384-1"/>
    </source>
</evidence>
<name>A0A1M7SM96_9BACT</name>
<dbReference type="GO" id="GO:0004751">
    <property type="term" value="F:ribose-5-phosphate isomerase activity"/>
    <property type="evidence" value="ECO:0007669"/>
    <property type="project" value="TreeGrafter"/>
</dbReference>
<evidence type="ECO:0000256" key="4">
    <source>
        <dbReference type="PIRSR" id="PIRSR005384-2"/>
    </source>
</evidence>
<evidence type="ECO:0000256" key="1">
    <source>
        <dbReference type="ARBA" id="ARBA00008754"/>
    </source>
</evidence>
<dbReference type="RefSeq" id="WP_072696725.1">
    <property type="nucleotide sequence ID" value="NZ_FRDI01000004.1"/>
</dbReference>
<protein>
    <submittedName>
        <fullName evidence="5">Ribose-5-phosphate isomerase</fullName>
    </submittedName>
</protein>
<feature type="binding site" evidence="4">
    <location>
        <position position="144"/>
    </location>
    <ligand>
        <name>D-ribulose 5-phosphate</name>
        <dbReference type="ChEBI" id="CHEBI:58121"/>
    </ligand>
</feature>
<feature type="binding site" evidence="4">
    <location>
        <position position="107"/>
    </location>
    <ligand>
        <name>D-ribulose 5-phosphate</name>
        <dbReference type="ChEBI" id="CHEBI:58121"/>
    </ligand>
</feature>
<dbReference type="SUPFAM" id="SSF89623">
    <property type="entry name" value="Ribose/Galactose isomerase RpiB/AlsB"/>
    <property type="match status" value="1"/>
</dbReference>
<feature type="binding site" evidence="4">
    <location>
        <position position="140"/>
    </location>
    <ligand>
        <name>D-ribulose 5-phosphate</name>
        <dbReference type="ChEBI" id="CHEBI:58121"/>
    </ligand>
</feature>
<keyword evidence="2 5" id="KW-0413">Isomerase</keyword>
<dbReference type="AlphaFoldDB" id="A0A1M7SM96"/>
<dbReference type="Pfam" id="PF02502">
    <property type="entry name" value="LacAB_rpiB"/>
    <property type="match status" value="1"/>
</dbReference>
<feature type="active site" description="Proton donor" evidence="3">
    <location>
        <position position="106"/>
    </location>
</feature>
<dbReference type="GO" id="GO:0009052">
    <property type="term" value="P:pentose-phosphate shunt, non-oxidative branch"/>
    <property type="evidence" value="ECO:0007669"/>
    <property type="project" value="TreeGrafter"/>
</dbReference>
<gene>
    <name evidence="5" type="ORF">SAMN02745728_01030</name>
</gene>
<proteinExistence type="inferred from homology"/>
<dbReference type="GO" id="GO:0019316">
    <property type="term" value="P:D-allose catabolic process"/>
    <property type="evidence" value="ECO:0007669"/>
    <property type="project" value="TreeGrafter"/>
</dbReference>
<feature type="binding site" evidence="4">
    <location>
        <position position="117"/>
    </location>
    <ligand>
        <name>D-ribulose 5-phosphate</name>
        <dbReference type="ChEBI" id="CHEBI:58121"/>
    </ligand>
</feature>
<dbReference type="NCBIfam" id="NF004051">
    <property type="entry name" value="PRK05571.1"/>
    <property type="match status" value="1"/>
</dbReference>
<keyword evidence="6" id="KW-1185">Reference proteome</keyword>
<sequence>MSRVFTVFIASDHAGFELKKILSEYLIENGHTVVGFGANDGTSCDYPPIAQELCSELLKHQNTDQNCFGVLICGTGIGMSITANRIKGIRAALCTHEFHAKASREHNDANVICLGERISGVGLALSMLETFMNTSFADGRHKRRIDLID</sequence>
<feature type="binding site" evidence="4">
    <location>
        <begin position="12"/>
        <end position="13"/>
    </location>
    <ligand>
        <name>D-ribulose 5-phosphate</name>
        <dbReference type="ChEBI" id="CHEBI:58121"/>
    </ligand>
</feature>
<dbReference type="InterPro" id="IPR004785">
    <property type="entry name" value="RpiB"/>
</dbReference>
<dbReference type="Gene3D" id="3.40.1400.10">
    <property type="entry name" value="Sugar-phosphate isomerase, RpiB/LacA/LacB"/>
    <property type="match status" value="1"/>
</dbReference>
<dbReference type="PIRSF" id="PIRSF005384">
    <property type="entry name" value="RpiB_LacA_B"/>
    <property type="match status" value="1"/>
</dbReference>
<accession>A0A1M7SM96</accession>
<evidence type="ECO:0000313" key="5">
    <source>
        <dbReference type="EMBL" id="SHN59597.1"/>
    </source>
</evidence>
<evidence type="ECO:0000256" key="2">
    <source>
        <dbReference type="ARBA" id="ARBA00023235"/>
    </source>
</evidence>
<dbReference type="InterPro" id="IPR036569">
    <property type="entry name" value="RpiB_LacA_LacB_sf"/>
</dbReference>
<dbReference type="InterPro" id="IPR003500">
    <property type="entry name" value="RpiB_LacA_LacB"/>
</dbReference>
<evidence type="ECO:0000313" key="6">
    <source>
        <dbReference type="Proteomes" id="UP000186469"/>
    </source>
</evidence>
<comment type="similarity">
    <text evidence="1">Belongs to the LacAB/RpiB family.</text>
</comment>
<dbReference type="NCBIfam" id="TIGR00689">
    <property type="entry name" value="rpiB_lacA_lacB"/>
    <property type="match status" value="1"/>
</dbReference>
<dbReference type="PANTHER" id="PTHR30345">
    <property type="entry name" value="RIBOSE-5-PHOSPHATE ISOMERASE B"/>
    <property type="match status" value="1"/>
</dbReference>
<dbReference type="OrthoDB" id="1778624at2"/>
<reference evidence="5 6" key="1">
    <citation type="submission" date="2016-12" db="EMBL/GenBank/DDBJ databases">
        <authorList>
            <person name="Song W.-J."/>
            <person name="Kurnit D.M."/>
        </authorList>
    </citation>
    <scope>NUCLEOTIDE SEQUENCE [LARGE SCALE GENOMIC DNA]</scope>
    <source>
        <strain evidence="5 6">DSM 11393</strain>
    </source>
</reference>
<dbReference type="NCBIfam" id="TIGR01120">
    <property type="entry name" value="rpiB"/>
    <property type="match status" value="1"/>
</dbReference>
<dbReference type="Proteomes" id="UP000186469">
    <property type="component" value="Unassembled WGS sequence"/>
</dbReference>
<feature type="binding site" evidence="4">
    <location>
        <begin position="74"/>
        <end position="78"/>
    </location>
    <ligand>
        <name>D-ribulose 5-phosphate</name>
        <dbReference type="ChEBI" id="CHEBI:58121"/>
    </ligand>
</feature>